<dbReference type="PANTHER" id="PTHR16861:SF4">
    <property type="entry name" value="SH3 DOMAIN PROTEIN (AFU_ORTHOLOGUE AFUA_1G13610)"/>
    <property type="match status" value="1"/>
</dbReference>
<dbReference type="Proteomes" id="UP000001542">
    <property type="component" value="Unassembled WGS sequence"/>
</dbReference>
<dbReference type="KEGG" id="tva:4757004"/>
<name>A2F7D1_TRIV3</name>
<dbReference type="VEuPathDB" id="TrichDB:TVAGG3_0961810"/>
<dbReference type="VEuPathDB" id="TrichDB:TVAG_092550"/>
<gene>
    <name evidence="2" type="ORF">TVAG_092550</name>
</gene>
<dbReference type="InParanoid" id="A2F7D1"/>
<sequence>MRLDNSQYTYLYLLFRDRKQSSIYTFTDNIPIESEAVNHSLLKLRSSQIQCDAVIFVSGLPGSYFNPQNYRSEINSLRSDYPGYYITSKSHNISIIYSYYPFSTTVKHNVSEIKLRLQTNNGPERNVTVQEGETYSIESINRMIIYHPNAYVEFSQIKFDDPNVNFKGKYSQKSFSGGAWISIPIQTSSNPEKTPEDQNSKSNSGKLGAGAIVSIVVGILVVAAIVAVVVIFVLKSRSNGTDASDIDIQFANIV</sequence>
<organism evidence="2 3">
    <name type="scientific">Trichomonas vaginalis (strain ATCC PRA-98 / G3)</name>
    <dbReference type="NCBI Taxonomy" id="412133"/>
    <lineage>
        <taxon>Eukaryota</taxon>
        <taxon>Metamonada</taxon>
        <taxon>Parabasalia</taxon>
        <taxon>Trichomonadida</taxon>
        <taxon>Trichomonadidae</taxon>
        <taxon>Trichomonas</taxon>
    </lineage>
</organism>
<keyword evidence="3" id="KW-1185">Reference proteome</keyword>
<proteinExistence type="predicted"/>
<reference evidence="2" key="2">
    <citation type="journal article" date="2007" name="Science">
        <title>Draft genome sequence of the sexually transmitted pathogen Trichomonas vaginalis.</title>
        <authorList>
            <person name="Carlton J.M."/>
            <person name="Hirt R.P."/>
            <person name="Silva J.C."/>
            <person name="Delcher A.L."/>
            <person name="Schatz M."/>
            <person name="Zhao Q."/>
            <person name="Wortman J.R."/>
            <person name="Bidwell S.L."/>
            <person name="Alsmark U.C.M."/>
            <person name="Besteiro S."/>
            <person name="Sicheritz-Ponten T."/>
            <person name="Noel C.J."/>
            <person name="Dacks J.B."/>
            <person name="Foster P.G."/>
            <person name="Simillion C."/>
            <person name="Van de Peer Y."/>
            <person name="Miranda-Saavedra D."/>
            <person name="Barton G.J."/>
            <person name="Westrop G.D."/>
            <person name="Mueller S."/>
            <person name="Dessi D."/>
            <person name="Fiori P.L."/>
            <person name="Ren Q."/>
            <person name="Paulsen I."/>
            <person name="Zhang H."/>
            <person name="Bastida-Corcuera F.D."/>
            <person name="Simoes-Barbosa A."/>
            <person name="Brown M.T."/>
            <person name="Hayes R.D."/>
            <person name="Mukherjee M."/>
            <person name="Okumura C.Y."/>
            <person name="Schneider R."/>
            <person name="Smith A.J."/>
            <person name="Vanacova S."/>
            <person name="Villalvazo M."/>
            <person name="Haas B.J."/>
            <person name="Pertea M."/>
            <person name="Feldblyum T.V."/>
            <person name="Utterback T.R."/>
            <person name="Shu C.L."/>
            <person name="Osoegawa K."/>
            <person name="de Jong P.J."/>
            <person name="Hrdy I."/>
            <person name="Horvathova L."/>
            <person name="Zubacova Z."/>
            <person name="Dolezal P."/>
            <person name="Malik S.B."/>
            <person name="Logsdon J.M. Jr."/>
            <person name="Henze K."/>
            <person name="Gupta A."/>
            <person name="Wang C.C."/>
            <person name="Dunne R.L."/>
            <person name="Upcroft J.A."/>
            <person name="Upcroft P."/>
            <person name="White O."/>
            <person name="Salzberg S.L."/>
            <person name="Tang P."/>
            <person name="Chiu C.-H."/>
            <person name="Lee Y.-S."/>
            <person name="Embley T.M."/>
            <person name="Coombs G.H."/>
            <person name="Mottram J.C."/>
            <person name="Tachezy J."/>
            <person name="Fraser-Liggett C.M."/>
            <person name="Johnson P.J."/>
        </authorList>
    </citation>
    <scope>NUCLEOTIDE SEQUENCE [LARGE SCALE GENOMIC DNA]</scope>
    <source>
        <strain evidence="2">G3</strain>
    </source>
</reference>
<accession>A2F7D1</accession>
<evidence type="ECO:0000313" key="2">
    <source>
        <dbReference type="EMBL" id="EAX99199.1"/>
    </source>
</evidence>
<protein>
    <submittedName>
        <fullName evidence="2">Uncharacterized protein</fullName>
    </submittedName>
</protein>
<evidence type="ECO:0000256" key="1">
    <source>
        <dbReference type="SAM" id="Phobius"/>
    </source>
</evidence>
<evidence type="ECO:0000313" key="3">
    <source>
        <dbReference type="Proteomes" id="UP000001542"/>
    </source>
</evidence>
<keyword evidence="1" id="KW-0812">Transmembrane</keyword>
<dbReference type="EMBL" id="DS113646">
    <property type="protein sequence ID" value="EAX99199.1"/>
    <property type="molecule type" value="Genomic_DNA"/>
</dbReference>
<dbReference type="AlphaFoldDB" id="A2F7D1"/>
<keyword evidence="1" id="KW-0472">Membrane</keyword>
<reference evidence="2" key="1">
    <citation type="submission" date="2006-10" db="EMBL/GenBank/DDBJ databases">
        <authorList>
            <person name="Amadeo P."/>
            <person name="Zhao Q."/>
            <person name="Wortman J."/>
            <person name="Fraser-Liggett C."/>
            <person name="Carlton J."/>
        </authorList>
    </citation>
    <scope>NUCLEOTIDE SEQUENCE</scope>
    <source>
        <strain evidence="2">G3</strain>
    </source>
</reference>
<feature type="transmembrane region" description="Helical" evidence="1">
    <location>
        <begin position="207"/>
        <end position="234"/>
    </location>
</feature>
<keyword evidence="1" id="KW-1133">Transmembrane helix</keyword>
<dbReference type="PANTHER" id="PTHR16861">
    <property type="entry name" value="GLYCOPROTEIN 38"/>
    <property type="match status" value="1"/>
</dbReference>
<dbReference type="RefSeq" id="XP_001312129.1">
    <property type="nucleotide sequence ID" value="XM_001312128.1"/>
</dbReference>